<dbReference type="GO" id="GO:0042407">
    <property type="term" value="P:cristae formation"/>
    <property type="evidence" value="ECO:0000318"/>
    <property type="project" value="GO_Central"/>
</dbReference>
<name>A7SCI9_NEMVE</name>
<dbReference type="EMBL" id="DS469623">
    <property type="protein sequence ID" value="EDO38610.1"/>
    <property type="molecule type" value="Genomic_DNA"/>
</dbReference>
<feature type="compositionally biased region" description="Basic and acidic residues" evidence="8">
    <location>
        <begin position="287"/>
        <end position="319"/>
    </location>
</feature>
<reference evidence="9 10" key="1">
    <citation type="journal article" date="2007" name="Science">
        <title>Sea anemone genome reveals ancestral eumetazoan gene repertoire and genomic organization.</title>
        <authorList>
            <person name="Putnam N.H."/>
            <person name="Srivastava M."/>
            <person name="Hellsten U."/>
            <person name="Dirks B."/>
            <person name="Chapman J."/>
            <person name="Salamov A."/>
            <person name="Terry A."/>
            <person name="Shapiro H."/>
            <person name="Lindquist E."/>
            <person name="Kapitonov V.V."/>
            <person name="Jurka J."/>
            <person name="Genikhovich G."/>
            <person name="Grigoriev I.V."/>
            <person name="Lucas S.M."/>
            <person name="Steele R.E."/>
            <person name="Finnerty J.R."/>
            <person name="Technau U."/>
            <person name="Martindale M.Q."/>
            <person name="Rokhsar D.S."/>
        </authorList>
    </citation>
    <scope>NUCLEOTIDE SEQUENCE [LARGE SCALE GENOMIC DNA]</scope>
    <source>
        <strain evidence="10">CH2 X CH6</strain>
    </source>
</reference>
<evidence type="ECO:0000256" key="1">
    <source>
        <dbReference type="ARBA" id="ARBA00004325"/>
    </source>
</evidence>
<sequence>MVAFRLAKIPGALVAGATPVLGLMAFSRVQASGTKIHPSDLDIYDKPVVYNEVFLDDKRSALELKVSSGRRALWGYWDDVKVLVEKTRSAYEVVSTKSVEFVDLITNDQVFQIKFGCISSGVLVGALLAGRGRRPFRRVFYSVGLGAAVASLCYPSKATDISLEGYRKAKMFISDQWTKYQENKPKITKNPEKVLDMTSQSEGATEEKFFIVDKPVEMPETELVNEGVTPVEAVEITPSESQNSKQVSSEMAEESIMTKVPFVGWFFKSNSSNADTNDENSVVIESQEEKTQEKSDVSGKDQRMVIEPEEVKKPVKVEGDPGQSNPDDKDMYSTRS</sequence>
<keyword evidence="6" id="KW-0472">Membrane</keyword>
<dbReference type="GO" id="GO:0061617">
    <property type="term" value="C:MICOS complex"/>
    <property type="evidence" value="ECO:0000318"/>
    <property type="project" value="GO_Central"/>
</dbReference>
<evidence type="ECO:0000256" key="8">
    <source>
        <dbReference type="SAM" id="MobiDB-lite"/>
    </source>
</evidence>
<proteinExistence type="inferred from homology"/>
<dbReference type="OMA" id="HEVIMED"/>
<dbReference type="OrthoDB" id="5973346at2759"/>
<evidence type="ECO:0000256" key="7">
    <source>
        <dbReference type="RuleBase" id="RU363021"/>
    </source>
</evidence>
<evidence type="ECO:0000256" key="3">
    <source>
        <dbReference type="ARBA" id="ARBA00022692"/>
    </source>
</evidence>
<evidence type="ECO:0000256" key="5">
    <source>
        <dbReference type="ARBA" id="ARBA00023128"/>
    </source>
</evidence>
<dbReference type="InterPro" id="IPR033182">
    <property type="entry name" value="MIC26/MIC27_animal"/>
</dbReference>
<dbReference type="Proteomes" id="UP000001593">
    <property type="component" value="Unassembled WGS sequence"/>
</dbReference>
<evidence type="ECO:0000313" key="10">
    <source>
        <dbReference type="Proteomes" id="UP000001593"/>
    </source>
</evidence>
<feature type="region of interest" description="Disordered" evidence="8">
    <location>
        <begin position="270"/>
        <end position="336"/>
    </location>
</feature>
<feature type="compositionally biased region" description="Polar residues" evidence="8">
    <location>
        <begin position="270"/>
        <end position="284"/>
    </location>
</feature>
<dbReference type="HOGENOM" id="CLU_827169_0_0_1"/>
<comment type="subunit">
    <text evidence="7">Component of the mitochondrial contact site and cristae organizing system (MICOS) complex.</text>
</comment>
<dbReference type="PhylomeDB" id="A7SCI9"/>
<evidence type="ECO:0000256" key="6">
    <source>
        <dbReference type="ARBA" id="ARBA00023136"/>
    </source>
</evidence>
<dbReference type="PANTHER" id="PTHR14564">
    <property type="entry name" value="MICOS COMPLEX SUBUNIT MIC26 / MIC27 FAMILY MEMBER"/>
    <property type="match status" value="1"/>
</dbReference>
<comment type="similarity">
    <text evidence="2">Belongs to the apolipoprotein O/MICOS complex subunit Mic27 family.</text>
</comment>
<keyword evidence="5 7" id="KW-0496">Mitochondrion</keyword>
<dbReference type="eggNOG" id="KOG4798">
    <property type="taxonomic scope" value="Eukaryota"/>
</dbReference>
<keyword evidence="10" id="KW-1185">Reference proteome</keyword>
<feature type="compositionally biased region" description="Basic and acidic residues" evidence="8">
    <location>
        <begin position="326"/>
        <end position="336"/>
    </location>
</feature>
<protein>
    <recommendedName>
        <fullName evidence="7">MICOS complex subunit</fullName>
    </recommendedName>
</protein>
<dbReference type="STRING" id="45351.A7SCI9"/>
<dbReference type="InParanoid" id="A7SCI9"/>
<comment type="subcellular location">
    <subcellularLocation>
        <location evidence="7">Mitochondrion inner membrane</location>
    </subcellularLocation>
    <subcellularLocation>
        <location evidence="1">Mitochondrion membrane</location>
    </subcellularLocation>
</comment>
<evidence type="ECO:0000256" key="2">
    <source>
        <dbReference type="ARBA" id="ARBA00010904"/>
    </source>
</evidence>
<evidence type="ECO:0000313" key="9">
    <source>
        <dbReference type="EMBL" id="EDO38610.1"/>
    </source>
</evidence>
<comment type="function">
    <text evidence="7">Component of the MICOS complex, a large protein complex of the mitochondrial inner membrane that plays crucial roles in the maintenance of crista junctions, inner membrane architecture, and formation of contact sites to the outer membrane.</text>
</comment>
<dbReference type="KEGG" id="nve:5510194"/>
<accession>A7SCI9</accession>
<gene>
    <name evidence="9" type="ORF">NEMVEDRAFT_v1g210155</name>
</gene>
<keyword evidence="3" id="KW-0812">Transmembrane</keyword>
<keyword evidence="7" id="KW-0999">Mitochondrion inner membrane</keyword>
<dbReference type="InterPro" id="IPR019166">
    <property type="entry name" value="MIC26/MIC27"/>
</dbReference>
<dbReference type="FunCoup" id="A7SCI9">
    <property type="interactions" value="564"/>
</dbReference>
<dbReference type="AlphaFoldDB" id="A7SCI9"/>
<organism evidence="9 10">
    <name type="scientific">Nematostella vectensis</name>
    <name type="common">Starlet sea anemone</name>
    <dbReference type="NCBI Taxonomy" id="45351"/>
    <lineage>
        <taxon>Eukaryota</taxon>
        <taxon>Metazoa</taxon>
        <taxon>Cnidaria</taxon>
        <taxon>Anthozoa</taxon>
        <taxon>Hexacorallia</taxon>
        <taxon>Actiniaria</taxon>
        <taxon>Edwardsiidae</taxon>
        <taxon>Nematostella</taxon>
    </lineage>
</organism>
<keyword evidence="4" id="KW-1133">Transmembrane helix</keyword>
<dbReference type="Pfam" id="PF09769">
    <property type="entry name" value="ApoO"/>
    <property type="match status" value="1"/>
</dbReference>
<evidence type="ECO:0000256" key="4">
    <source>
        <dbReference type="ARBA" id="ARBA00022989"/>
    </source>
</evidence>